<evidence type="ECO:0000313" key="5">
    <source>
        <dbReference type="Proteomes" id="UP000239899"/>
    </source>
</evidence>
<dbReference type="EMBL" id="LHPG02000008">
    <property type="protein sequence ID" value="PRW56873.1"/>
    <property type="molecule type" value="Genomic_DNA"/>
</dbReference>
<reference evidence="4 5" key="1">
    <citation type="journal article" date="2018" name="Plant J.">
        <title>Genome sequences of Chlorella sorokiniana UTEX 1602 and Micractinium conductrix SAG 241.80: implications to maltose excretion by a green alga.</title>
        <authorList>
            <person name="Arriola M.B."/>
            <person name="Velmurugan N."/>
            <person name="Zhang Y."/>
            <person name="Plunkett M.H."/>
            <person name="Hondzo H."/>
            <person name="Barney B.M."/>
        </authorList>
    </citation>
    <scope>NUCLEOTIDE SEQUENCE [LARGE SCALE GENOMIC DNA]</scope>
    <source>
        <strain evidence="5">UTEX 1602</strain>
    </source>
</reference>
<feature type="transmembrane region" description="Helical" evidence="3">
    <location>
        <begin position="147"/>
        <end position="172"/>
    </location>
</feature>
<dbReference type="PANTHER" id="PTHR37240">
    <property type="entry name" value="PREPROTEIN TRANSLOCASE SUBUNIT SECE1"/>
    <property type="match status" value="1"/>
</dbReference>
<feature type="coiled-coil region" evidence="1">
    <location>
        <begin position="98"/>
        <end position="125"/>
    </location>
</feature>
<accession>A0A2P6TS32</accession>
<comment type="caution">
    <text evidence="4">The sequence shown here is derived from an EMBL/GenBank/DDBJ whole genome shotgun (WGS) entry which is preliminary data.</text>
</comment>
<gene>
    <name evidence="4" type="ORF">C2E21_4654</name>
</gene>
<feature type="compositionally biased region" description="Low complexity" evidence="2">
    <location>
        <begin position="12"/>
        <end position="39"/>
    </location>
</feature>
<keyword evidence="3" id="KW-0472">Membrane</keyword>
<protein>
    <submittedName>
        <fullName evidence="4">Pre translocase subunit SECE1</fullName>
    </submittedName>
</protein>
<keyword evidence="5" id="KW-1185">Reference proteome</keyword>
<feature type="region of interest" description="Disordered" evidence="2">
    <location>
        <begin position="1"/>
        <end position="98"/>
    </location>
</feature>
<dbReference type="Proteomes" id="UP000239899">
    <property type="component" value="Unassembled WGS sequence"/>
</dbReference>
<evidence type="ECO:0000256" key="1">
    <source>
        <dbReference type="SAM" id="Coils"/>
    </source>
</evidence>
<evidence type="ECO:0000313" key="4">
    <source>
        <dbReference type="EMBL" id="PRW56873.1"/>
    </source>
</evidence>
<evidence type="ECO:0000256" key="3">
    <source>
        <dbReference type="SAM" id="Phobius"/>
    </source>
</evidence>
<dbReference type="PANTHER" id="PTHR37240:SF1">
    <property type="entry name" value="PREPROTEIN TRANSLOCASE SUBUNIT SECE1"/>
    <property type="match status" value="1"/>
</dbReference>
<keyword evidence="1" id="KW-0175">Coiled coil</keyword>
<keyword evidence="3" id="KW-1133">Transmembrane helix</keyword>
<keyword evidence="3" id="KW-0812">Transmembrane</keyword>
<dbReference type="GO" id="GO:0009535">
    <property type="term" value="C:chloroplast thylakoid membrane"/>
    <property type="evidence" value="ECO:0007669"/>
    <property type="project" value="TreeGrafter"/>
</dbReference>
<dbReference type="AlphaFoldDB" id="A0A2P6TS32"/>
<evidence type="ECO:0000256" key="2">
    <source>
        <dbReference type="SAM" id="MobiDB-lite"/>
    </source>
</evidence>
<name>A0A2P6TS32_CHLSO</name>
<feature type="compositionally biased region" description="Low complexity" evidence="2">
    <location>
        <begin position="73"/>
        <end position="96"/>
    </location>
</feature>
<dbReference type="InterPro" id="IPR055330">
    <property type="entry name" value="SECE1-like"/>
</dbReference>
<organism evidence="4 5">
    <name type="scientific">Chlorella sorokiniana</name>
    <name type="common">Freshwater green alga</name>
    <dbReference type="NCBI Taxonomy" id="3076"/>
    <lineage>
        <taxon>Eukaryota</taxon>
        <taxon>Viridiplantae</taxon>
        <taxon>Chlorophyta</taxon>
        <taxon>core chlorophytes</taxon>
        <taxon>Trebouxiophyceae</taxon>
        <taxon>Chlorellales</taxon>
        <taxon>Chlorellaceae</taxon>
        <taxon>Chlorella clade</taxon>
        <taxon>Chlorella</taxon>
    </lineage>
</organism>
<proteinExistence type="predicted"/>
<sequence length="179" mass="18267">MVLALCPSPAGIRRPQAASIPAAATSSATRPHAARPAAAARRRLRAAAEKEGGATQQADGEQLRVPDTPPAPAGAGASSSSSSAQQQQSQASAASQLNQAETLSVEEIQRRAAALRQQKAGAEAKDGLLEGVREEVGLIKWPAPVKALVQTLLVTVIVAGTAAGLLAVNGLLNELNKLY</sequence>